<dbReference type="AlphaFoldDB" id="A0A6G8Q3W4"/>
<dbReference type="PROSITE" id="PS50206">
    <property type="entry name" value="RHODANESE_3"/>
    <property type="match status" value="1"/>
</dbReference>
<gene>
    <name evidence="2" type="ORF">GBA65_21285</name>
</gene>
<evidence type="ECO:0000313" key="3">
    <source>
        <dbReference type="Proteomes" id="UP000502706"/>
    </source>
</evidence>
<dbReference type="InterPro" id="IPR052367">
    <property type="entry name" value="Thiosulfate_ST/Rhodanese-like"/>
</dbReference>
<dbReference type="PANTHER" id="PTHR45431">
    <property type="entry name" value="RHODANESE-LIKE DOMAIN-CONTAINING PROTEIN 15, CHLOROPLASTIC"/>
    <property type="match status" value="1"/>
</dbReference>
<evidence type="ECO:0000259" key="1">
    <source>
        <dbReference type="PROSITE" id="PS50206"/>
    </source>
</evidence>
<dbReference type="InterPro" id="IPR001763">
    <property type="entry name" value="Rhodanese-like_dom"/>
</dbReference>
<organism evidence="2 3">
    <name type="scientific">Rubrobacter marinus</name>
    <dbReference type="NCBI Taxonomy" id="2653852"/>
    <lineage>
        <taxon>Bacteria</taxon>
        <taxon>Bacillati</taxon>
        <taxon>Actinomycetota</taxon>
        <taxon>Rubrobacteria</taxon>
        <taxon>Rubrobacterales</taxon>
        <taxon>Rubrobacteraceae</taxon>
        <taxon>Rubrobacter</taxon>
    </lineage>
</organism>
<dbReference type="PANTHER" id="PTHR45431:SF3">
    <property type="entry name" value="RHODANESE-LIKE DOMAIN-CONTAINING PROTEIN 15, CHLOROPLASTIC"/>
    <property type="match status" value="1"/>
</dbReference>
<keyword evidence="2" id="KW-0614">Plasmid</keyword>
<geneLocation type="plasmid" evidence="2 3">
    <name>unnamed1</name>
</geneLocation>
<dbReference type="Proteomes" id="UP000502706">
    <property type="component" value="Plasmid unnamed1"/>
</dbReference>
<protein>
    <submittedName>
        <fullName evidence="2">Rhodanese-like domain-containing protein</fullName>
    </submittedName>
</protein>
<keyword evidence="3" id="KW-1185">Reference proteome</keyword>
<name>A0A6G8Q3W4_9ACTN</name>
<dbReference type="Gene3D" id="3.40.250.10">
    <property type="entry name" value="Rhodanese-like domain"/>
    <property type="match status" value="1"/>
</dbReference>
<accession>A0A6G8Q3W4</accession>
<evidence type="ECO:0000313" key="2">
    <source>
        <dbReference type="EMBL" id="QIN81162.1"/>
    </source>
</evidence>
<sequence length="92" mass="9750">MAEDEGVVVVNTHVPFEGNLPSTDLSIPYDEIGRSLDRLPGDKSARIAVYCKSGRMSAEAAGELVALGYEDVVDLEGGMDAWQRAGLPLEGA</sequence>
<dbReference type="Pfam" id="PF00581">
    <property type="entry name" value="Rhodanese"/>
    <property type="match status" value="1"/>
</dbReference>
<dbReference type="InterPro" id="IPR036873">
    <property type="entry name" value="Rhodanese-like_dom_sf"/>
</dbReference>
<dbReference type="CDD" id="cd00158">
    <property type="entry name" value="RHOD"/>
    <property type="match status" value="1"/>
</dbReference>
<feature type="domain" description="Rhodanese" evidence="1">
    <location>
        <begin position="19"/>
        <end position="91"/>
    </location>
</feature>
<dbReference type="EMBL" id="CP045122">
    <property type="protein sequence ID" value="QIN81162.1"/>
    <property type="molecule type" value="Genomic_DNA"/>
</dbReference>
<reference evidence="2 3" key="1">
    <citation type="submission" date="2019-10" db="EMBL/GenBank/DDBJ databases">
        <title>Rubrobacter sp nov SCSIO 52915 isolated from a deep-sea sediment in the South China Sea.</title>
        <authorList>
            <person name="Chen R.W."/>
        </authorList>
    </citation>
    <scope>NUCLEOTIDE SEQUENCE [LARGE SCALE GENOMIC DNA]</scope>
    <source>
        <strain evidence="2 3">SCSIO 52915</strain>
        <plasmid evidence="2 3">unnamed1</plasmid>
    </source>
</reference>
<proteinExistence type="predicted"/>
<dbReference type="KEGG" id="rmar:GBA65_21285"/>
<dbReference type="SUPFAM" id="SSF52821">
    <property type="entry name" value="Rhodanese/Cell cycle control phosphatase"/>
    <property type="match status" value="1"/>
</dbReference>